<evidence type="ECO:0000256" key="1">
    <source>
        <dbReference type="ARBA" id="ARBA00006962"/>
    </source>
</evidence>
<proteinExistence type="inferred from homology"/>
<dbReference type="AlphaFoldDB" id="A0A6I4MN60"/>
<feature type="domain" description="Erythromycin biosynthesis protein CIII-like C-terminal" evidence="4">
    <location>
        <begin position="245"/>
        <end position="386"/>
    </location>
</feature>
<dbReference type="EMBL" id="WBMS02000021">
    <property type="protein sequence ID" value="MWA03686.1"/>
    <property type="molecule type" value="Genomic_DNA"/>
</dbReference>
<dbReference type="InterPro" id="IPR010610">
    <property type="entry name" value="EryCIII-like_C"/>
</dbReference>
<dbReference type="RefSeq" id="WP_151596227.1">
    <property type="nucleotide sequence ID" value="NZ_WBMS02000021.1"/>
</dbReference>
<dbReference type="CDD" id="cd03784">
    <property type="entry name" value="GT1_Gtf-like"/>
    <property type="match status" value="1"/>
</dbReference>
<reference evidence="6" key="1">
    <citation type="submission" date="2019-12" db="EMBL/GenBank/DDBJ databases">
        <title>Actinomadura physcomitrii sp. nov., a novel actinomycete isolated from moss [Physcomitrium sphaericum (Ludw) Fuernr].</title>
        <authorList>
            <person name="Zhuang X."/>
        </authorList>
    </citation>
    <scope>NUCLEOTIDE SEQUENCE [LARGE SCALE GENOMIC DNA]</scope>
    <source>
        <strain evidence="6">LD22</strain>
    </source>
</reference>
<dbReference type="GO" id="GO:0008194">
    <property type="term" value="F:UDP-glycosyltransferase activity"/>
    <property type="evidence" value="ECO:0007669"/>
    <property type="project" value="InterPro"/>
</dbReference>
<organism evidence="6 7">
    <name type="scientific">Actinomadura physcomitrii</name>
    <dbReference type="NCBI Taxonomy" id="2650748"/>
    <lineage>
        <taxon>Bacteria</taxon>
        <taxon>Bacillati</taxon>
        <taxon>Actinomycetota</taxon>
        <taxon>Actinomycetes</taxon>
        <taxon>Streptosporangiales</taxon>
        <taxon>Thermomonosporaceae</taxon>
        <taxon>Actinomadura</taxon>
    </lineage>
</organism>
<evidence type="ECO:0000256" key="3">
    <source>
        <dbReference type="ARBA" id="ARBA00022679"/>
    </source>
</evidence>
<dbReference type="GO" id="GO:0016758">
    <property type="term" value="F:hexosyltransferase activity"/>
    <property type="evidence" value="ECO:0007669"/>
    <property type="project" value="UniProtKB-ARBA"/>
</dbReference>
<dbReference type="Gene3D" id="3.40.50.2000">
    <property type="entry name" value="Glycogen Phosphorylase B"/>
    <property type="match status" value="2"/>
</dbReference>
<name>A0A6I4MN60_9ACTN</name>
<comment type="caution">
    <text evidence="6">The sequence shown here is derived from an EMBL/GenBank/DDBJ whole genome shotgun (WGS) entry which is preliminary data.</text>
</comment>
<keyword evidence="7" id="KW-1185">Reference proteome</keyword>
<dbReference type="InterPro" id="IPR048284">
    <property type="entry name" value="EryCIII-like_N"/>
</dbReference>
<evidence type="ECO:0000259" key="5">
    <source>
        <dbReference type="Pfam" id="PF21036"/>
    </source>
</evidence>
<evidence type="ECO:0000313" key="7">
    <source>
        <dbReference type="Proteomes" id="UP000462055"/>
    </source>
</evidence>
<dbReference type="Proteomes" id="UP000462055">
    <property type="component" value="Unassembled WGS sequence"/>
</dbReference>
<dbReference type="SUPFAM" id="SSF53756">
    <property type="entry name" value="UDP-Glycosyltransferase/glycogen phosphorylase"/>
    <property type="match status" value="1"/>
</dbReference>
<dbReference type="InterPro" id="IPR050426">
    <property type="entry name" value="Glycosyltransferase_28"/>
</dbReference>
<dbReference type="Pfam" id="PF21036">
    <property type="entry name" value="EryCIII-like_N"/>
    <property type="match status" value="1"/>
</dbReference>
<comment type="similarity">
    <text evidence="1">Belongs to the glycosyltransferase 28 family.</text>
</comment>
<evidence type="ECO:0000259" key="4">
    <source>
        <dbReference type="Pfam" id="PF06722"/>
    </source>
</evidence>
<feature type="domain" description="Erythromycin biosynthesis protein CIII-like N-terminal" evidence="5">
    <location>
        <begin position="21"/>
        <end position="222"/>
    </location>
</feature>
<dbReference type="PANTHER" id="PTHR48050:SF13">
    <property type="entry name" value="STEROL 3-BETA-GLUCOSYLTRANSFERASE UGT80A2"/>
    <property type="match status" value="1"/>
</dbReference>
<evidence type="ECO:0000313" key="6">
    <source>
        <dbReference type="EMBL" id="MWA03686.1"/>
    </source>
</evidence>
<gene>
    <name evidence="6" type="ORF">F8568_025540</name>
</gene>
<dbReference type="InterPro" id="IPR002213">
    <property type="entry name" value="UDP_glucos_trans"/>
</dbReference>
<protein>
    <submittedName>
        <fullName evidence="6">DUF1205 domain-containing protein</fullName>
    </submittedName>
</protein>
<dbReference type="PANTHER" id="PTHR48050">
    <property type="entry name" value="STEROL 3-BETA-GLUCOSYLTRANSFERASE"/>
    <property type="match status" value="1"/>
</dbReference>
<dbReference type="GO" id="GO:0017000">
    <property type="term" value="P:antibiotic biosynthetic process"/>
    <property type="evidence" value="ECO:0007669"/>
    <property type="project" value="UniProtKB-ARBA"/>
</dbReference>
<keyword evidence="2" id="KW-0328">Glycosyltransferase</keyword>
<accession>A0A6I4MN60</accession>
<evidence type="ECO:0000256" key="2">
    <source>
        <dbReference type="ARBA" id="ARBA00022676"/>
    </source>
</evidence>
<sequence>MRVLFTALVPSHLMPMVPLAWGLRAAGHDVLVCGMPEVVAAAREAGLLTRPIGAEGNEIARLARPGAIERPAVTGPGAPGESHWERAGRRWERRLRGYLGGFLALARGFRPDLVVTDPVEFGGLIVGEALGVPTAVHRWGPDTVTTVLHERAGTALAGLCAEYGVAAFPDPGMIIDPCPPSLRDPAAAPARSVRFVPYNGTGILPPWSLEPRTAPRVCICLGMWGSQAVGQDGDRAAVVRAVGEAVAAAGATAVLPFPAERHGDLGDVPAAVHVIDRTPVGLLAGACDLMVHHGGGGLTLTALHHGLPQLVVPQDEPFLGATAELVEDRGLGLAIGDPGARRDPEAIGKALTRLLEDPGHRQGAARIADEMKELPSPAALVSLLEETAG</sequence>
<dbReference type="Pfam" id="PF06722">
    <property type="entry name" value="EryCIII-like_C"/>
    <property type="match status" value="1"/>
</dbReference>
<keyword evidence="3" id="KW-0808">Transferase</keyword>